<evidence type="ECO:0000313" key="8">
    <source>
        <dbReference type="Proteomes" id="UP000625711"/>
    </source>
</evidence>
<feature type="transmembrane region" description="Helical" evidence="6">
    <location>
        <begin position="221"/>
        <end position="243"/>
    </location>
</feature>
<dbReference type="AlphaFoldDB" id="A0A834I0D0"/>
<comment type="caution">
    <text evidence="7">The sequence shown here is derived from an EMBL/GenBank/DDBJ whole genome shotgun (WGS) entry which is preliminary data.</text>
</comment>
<organism evidence="7 8">
    <name type="scientific">Rhynchophorus ferrugineus</name>
    <name type="common">Red palm weevil</name>
    <name type="synonym">Curculio ferrugineus</name>
    <dbReference type="NCBI Taxonomy" id="354439"/>
    <lineage>
        <taxon>Eukaryota</taxon>
        <taxon>Metazoa</taxon>
        <taxon>Ecdysozoa</taxon>
        <taxon>Arthropoda</taxon>
        <taxon>Hexapoda</taxon>
        <taxon>Insecta</taxon>
        <taxon>Pterygota</taxon>
        <taxon>Neoptera</taxon>
        <taxon>Endopterygota</taxon>
        <taxon>Coleoptera</taxon>
        <taxon>Polyphaga</taxon>
        <taxon>Cucujiformia</taxon>
        <taxon>Curculionidae</taxon>
        <taxon>Dryophthorinae</taxon>
        <taxon>Rhynchophorus</taxon>
    </lineage>
</organism>
<keyword evidence="3 6" id="KW-0812">Transmembrane</keyword>
<keyword evidence="4 6" id="KW-1133">Transmembrane helix</keyword>
<sequence>MTEVFDEWDELNADFKELETVNKTYLKHLEDLTGHQKKCQEQIKHQKYRMNIVVKKLDKIKKTKENEKELSELQNNILKRNVNVSILNKEDKFKYKDEYEKFKLILSGICFVMAVLNYFIHFRALELSYIFLLVWIKGWWRFHHFFSTVAAGILLIWPDNSTWMAFRHQFALFNIYLSVVQFLQFRYQRGALYRLKALGERHNMDITIEGFHSWMFRGLSFLYPFLFAGYMFTLYNAYTLYLLSYYPDATWHVRVLCAMFCILFLGNTATAIGVIPSKFNEKVKLQYKIMSERLSNQLLNRDNDDQQELEKKEH</sequence>
<comment type="subcellular location">
    <subcellularLocation>
        <location evidence="1">Membrane</location>
        <topology evidence="1">Multi-pass membrane protein</topology>
    </subcellularLocation>
</comment>
<feature type="transmembrane region" description="Helical" evidence="6">
    <location>
        <begin position="255"/>
        <end position="275"/>
    </location>
</feature>
<feature type="transmembrane region" description="Helical" evidence="6">
    <location>
        <begin position="170"/>
        <end position="187"/>
    </location>
</feature>
<dbReference type="InterPro" id="IPR012926">
    <property type="entry name" value="TMEM120A/B"/>
</dbReference>
<dbReference type="Pfam" id="PF07851">
    <property type="entry name" value="TMEM120A-B"/>
    <property type="match status" value="3"/>
</dbReference>
<accession>A0A834I0D0</accession>
<feature type="transmembrane region" description="Helical" evidence="6">
    <location>
        <begin position="140"/>
        <end position="158"/>
    </location>
</feature>
<dbReference type="GO" id="GO:0016020">
    <property type="term" value="C:membrane"/>
    <property type="evidence" value="ECO:0007669"/>
    <property type="project" value="UniProtKB-SubCell"/>
</dbReference>
<comment type="similarity">
    <text evidence="2">Belongs to the TMEM120 family.</text>
</comment>
<evidence type="ECO:0000256" key="5">
    <source>
        <dbReference type="ARBA" id="ARBA00023136"/>
    </source>
</evidence>
<keyword evidence="8" id="KW-1185">Reference proteome</keyword>
<name>A0A834I0D0_RHYFE</name>
<reference evidence="7" key="1">
    <citation type="submission" date="2020-08" db="EMBL/GenBank/DDBJ databases">
        <title>Genome sequencing and assembly of the red palm weevil Rhynchophorus ferrugineus.</title>
        <authorList>
            <person name="Dias G.B."/>
            <person name="Bergman C.M."/>
            <person name="Manee M."/>
        </authorList>
    </citation>
    <scope>NUCLEOTIDE SEQUENCE</scope>
    <source>
        <strain evidence="7">AA-2017</strain>
        <tissue evidence="7">Whole larva</tissue>
    </source>
</reference>
<feature type="transmembrane region" description="Helical" evidence="6">
    <location>
        <begin position="102"/>
        <end position="120"/>
    </location>
</feature>
<gene>
    <name evidence="7" type="ORF">GWI33_016321</name>
</gene>
<evidence type="ECO:0000256" key="3">
    <source>
        <dbReference type="ARBA" id="ARBA00022692"/>
    </source>
</evidence>
<protein>
    <recommendedName>
        <fullName evidence="9">Transmembrane protein 120-like protein</fullName>
    </recommendedName>
</protein>
<evidence type="ECO:0000256" key="2">
    <source>
        <dbReference type="ARBA" id="ARBA00009700"/>
    </source>
</evidence>
<dbReference type="PANTHER" id="PTHR21433">
    <property type="entry name" value="TRANSMEMBRANE PROTEIN INDUCED BY TUMOR NECROSIS FACTOR ALPHA"/>
    <property type="match status" value="1"/>
</dbReference>
<evidence type="ECO:0000256" key="1">
    <source>
        <dbReference type="ARBA" id="ARBA00004141"/>
    </source>
</evidence>
<dbReference type="Proteomes" id="UP000625711">
    <property type="component" value="Unassembled WGS sequence"/>
</dbReference>
<proteinExistence type="inferred from homology"/>
<keyword evidence="5 6" id="KW-0472">Membrane</keyword>
<evidence type="ECO:0000256" key="4">
    <source>
        <dbReference type="ARBA" id="ARBA00022989"/>
    </source>
</evidence>
<evidence type="ECO:0000313" key="7">
    <source>
        <dbReference type="EMBL" id="KAF7270739.1"/>
    </source>
</evidence>
<evidence type="ECO:0000256" key="6">
    <source>
        <dbReference type="SAM" id="Phobius"/>
    </source>
</evidence>
<dbReference type="PANTHER" id="PTHR21433:SF0">
    <property type="entry name" value="TRANSMEMBRANE PROTEIN 120 HOMOLOG"/>
    <property type="match status" value="1"/>
</dbReference>
<evidence type="ECO:0008006" key="9">
    <source>
        <dbReference type="Google" id="ProtNLM"/>
    </source>
</evidence>
<dbReference type="EMBL" id="JAACXV010014065">
    <property type="protein sequence ID" value="KAF7270739.1"/>
    <property type="molecule type" value="Genomic_DNA"/>
</dbReference>
<dbReference type="OrthoDB" id="2015098at2759"/>